<dbReference type="RefSeq" id="WP_194483199.1">
    <property type="nucleotide sequence ID" value="NZ_CP126003.1"/>
</dbReference>
<evidence type="ECO:0000313" key="2">
    <source>
        <dbReference type="Proteomes" id="UP000673383"/>
    </source>
</evidence>
<dbReference type="EMBL" id="JAFICZ010000001">
    <property type="protein sequence ID" value="MBP1297025.1"/>
    <property type="molecule type" value="Genomic_DNA"/>
</dbReference>
<sequence>MPKTLTKLQEQIVAKVLTLHATNYVWLREGEVNSLNSLKAKNLIDQHAYGSIQPRHLTAEVKAVFWRENPRTFKMSNFHGEGWLIFDDKRYICKVYNEVDATRVVEGLKELRVAEVDAGKEAA</sequence>
<organism evidence="1 2">
    <name type="scientific">Bradyrhizobium elkanii</name>
    <dbReference type="NCBI Taxonomy" id="29448"/>
    <lineage>
        <taxon>Bacteria</taxon>
        <taxon>Pseudomonadati</taxon>
        <taxon>Pseudomonadota</taxon>
        <taxon>Alphaproteobacteria</taxon>
        <taxon>Hyphomicrobiales</taxon>
        <taxon>Nitrobacteraceae</taxon>
        <taxon>Bradyrhizobium</taxon>
    </lineage>
</organism>
<reference evidence="1" key="1">
    <citation type="submission" date="2021-02" db="EMBL/GenBank/DDBJ databases">
        <title>Genomic Encyclopedia of Type Strains, Phase IV (KMG-V): Genome sequencing to study the core and pangenomes of soil and plant-associated prokaryotes.</title>
        <authorList>
            <person name="Whitman W."/>
        </authorList>
    </citation>
    <scope>NUCLEOTIDE SEQUENCE</scope>
    <source>
        <strain evidence="1">USDA 406</strain>
    </source>
</reference>
<evidence type="ECO:0000313" key="1">
    <source>
        <dbReference type="EMBL" id="MBP1297025.1"/>
    </source>
</evidence>
<dbReference type="AlphaFoldDB" id="A0A8I1YBP8"/>
<gene>
    <name evidence="1" type="ORF">JOH49_006778</name>
</gene>
<proteinExistence type="predicted"/>
<protein>
    <submittedName>
        <fullName evidence="1">Uncharacterized protein</fullName>
    </submittedName>
</protein>
<name>A0A8I1YBP8_BRAEL</name>
<accession>A0A8I1YBP8</accession>
<comment type="caution">
    <text evidence="1">The sequence shown here is derived from an EMBL/GenBank/DDBJ whole genome shotgun (WGS) entry which is preliminary data.</text>
</comment>
<dbReference type="Proteomes" id="UP000673383">
    <property type="component" value="Unassembled WGS sequence"/>
</dbReference>